<dbReference type="EMBL" id="FMTY01000003">
    <property type="protein sequence ID" value="SCX10807.1"/>
    <property type="molecule type" value="Genomic_DNA"/>
</dbReference>
<dbReference type="GO" id="GO:0120147">
    <property type="term" value="F:formylglycine-generating oxidase activity"/>
    <property type="evidence" value="ECO:0007669"/>
    <property type="project" value="TreeGrafter"/>
</dbReference>
<dbReference type="InterPro" id="IPR042095">
    <property type="entry name" value="SUMF_sf"/>
</dbReference>
<feature type="domain" description="Sulfatase-modifying factor enzyme-like" evidence="1">
    <location>
        <begin position="27"/>
        <end position="273"/>
    </location>
</feature>
<dbReference type="RefSeq" id="WP_023577063.1">
    <property type="nucleotide sequence ID" value="NZ_CBCSBQ010000002.1"/>
</dbReference>
<dbReference type="Gene3D" id="3.90.1580.10">
    <property type="entry name" value="paralog of FGE (formylglycine-generating enzyme)"/>
    <property type="match status" value="1"/>
</dbReference>
<accession>A0A1G4VTA3</accession>
<dbReference type="STRING" id="329186.SAMN02927925_01645"/>
<dbReference type="InterPro" id="IPR005532">
    <property type="entry name" value="SUMF_dom"/>
</dbReference>
<gene>
    <name evidence="2" type="ORF">SAMN02927925_01645</name>
</gene>
<dbReference type="SUPFAM" id="SSF56436">
    <property type="entry name" value="C-type lectin-like"/>
    <property type="match status" value="1"/>
</dbReference>
<organism evidence="2 3">
    <name type="scientific">Flavobacterium saliperosum</name>
    <dbReference type="NCBI Taxonomy" id="329186"/>
    <lineage>
        <taxon>Bacteria</taxon>
        <taxon>Pseudomonadati</taxon>
        <taxon>Bacteroidota</taxon>
        <taxon>Flavobacteriia</taxon>
        <taxon>Flavobacteriales</taxon>
        <taxon>Flavobacteriaceae</taxon>
        <taxon>Flavobacterium</taxon>
    </lineage>
</organism>
<reference evidence="2 3" key="1">
    <citation type="submission" date="2016-10" db="EMBL/GenBank/DDBJ databases">
        <authorList>
            <person name="de Groot N.N."/>
        </authorList>
    </citation>
    <scope>NUCLEOTIDE SEQUENCE [LARGE SCALE GENOMIC DNA]</scope>
    <source>
        <strain evidence="2 3">CGMCC 1.3801</strain>
    </source>
</reference>
<evidence type="ECO:0000259" key="1">
    <source>
        <dbReference type="Pfam" id="PF03781"/>
    </source>
</evidence>
<dbReference type="eggNOG" id="COG1262">
    <property type="taxonomic scope" value="Bacteria"/>
</dbReference>
<dbReference type="Proteomes" id="UP000182124">
    <property type="component" value="Unassembled WGS sequence"/>
</dbReference>
<name>A0A1G4VTA3_9FLAO</name>
<dbReference type="Pfam" id="PF03781">
    <property type="entry name" value="FGE-sulfatase"/>
    <property type="match status" value="1"/>
</dbReference>
<evidence type="ECO:0000313" key="2">
    <source>
        <dbReference type="EMBL" id="SCX10807.1"/>
    </source>
</evidence>
<proteinExistence type="predicted"/>
<evidence type="ECO:0000313" key="3">
    <source>
        <dbReference type="Proteomes" id="UP000182124"/>
    </source>
</evidence>
<dbReference type="AlphaFoldDB" id="A0A1G4VTA3"/>
<dbReference type="PANTHER" id="PTHR23150">
    <property type="entry name" value="SULFATASE MODIFYING FACTOR 1, 2"/>
    <property type="match status" value="1"/>
</dbReference>
<protein>
    <submittedName>
        <fullName evidence="2">Formylglycine-generating enzyme, required for sulfatase activity, contains SUMF1/FGE domain</fullName>
    </submittedName>
</protein>
<dbReference type="InterPro" id="IPR016187">
    <property type="entry name" value="CTDL_fold"/>
</dbReference>
<sequence>MKKNYLLLSLSAMALFLCSFYQISNMKPKMVMVEGGTFKMSPKENAVDPKTKKKIVYDITVASFEMAKFEVTVADWKAYTSANKMNMPARPSWGWNDEYPMTNITWTDAIKYCNWLSKVNNLKPAYTKKGEKYVCDFSADGYRLPSEAEWEYAAKGGNKSQNFTYSGGNDLEMIAWYAQNSRKSPQEIGTKLANELGIHDMSGNVWEWCWNYYSPIHHLVEKRDNPTGPDRGEKRTVRGGSWDSSKLDYLKPSNQLSWNPTSTNEFFGLRIVRTVK</sequence>
<dbReference type="PANTHER" id="PTHR23150:SF19">
    <property type="entry name" value="FORMYLGLYCINE-GENERATING ENZYME"/>
    <property type="match status" value="1"/>
</dbReference>
<dbReference type="InterPro" id="IPR051043">
    <property type="entry name" value="Sulfatase_Mod_Factor_Kinase"/>
</dbReference>